<dbReference type="Pfam" id="PF05922">
    <property type="entry name" value="Inhibitor_I9"/>
    <property type="match status" value="2"/>
</dbReference>
<dbReference type="PRINTS" id="PR00723">
    <property type="entry name" value="SUBTILISIN"/>
</dbReference>
<evidence type="ECO:0000259" key="14">
    <source>
        <dbReference type="Pfam" id="PF17766"/>
    </source>
</evidence>
<dbReference type="SUPFAM" id="SSF52743">
    <property type="entry name" value="Subtilisin-like"/>
    <property type="match status" value="2"/>
</dbReference>
<feature type="active site" description="Charge relay system" evidence="10">
    <location>
        <position position="542"/>
    </location>
</feature>
<dbReference type="Gene3D" id="3.30.70.80">
    <property type="entry name" value="Peptidase S8 propeptide/proteinase inhibitor I9"/>
    <property type="match status" value="2"/>
</dbReference>
<dbReference type="PROSITE" id="PS00138">
    <property type="entry name" value="SUBTILASE_SER"/>
    <property type="match status" value="2"/>
</dbReference>
<feature type="domain" description="Inhibitor I9" evidence="13">
    <location>
        <begin position="816"/>
        <end position="902"/>
    </location>
</feature>
<dbReference type="Proteomes" id="UP000009183">
    <property type="component" value="Chromosome 18"/>
</dbReference>
<feature type="domain" description="Subtilisin-like protease fibronectin type-III" evidence="14">
    <location>
        <begin position="655"/>
        <end position="756"/>
    </location>
</feature>
<dbReference type="InterPro" id="IPR045051">
    <property type="entry name" value="SBT"/>
</dbReference>
<feature type="domain" description="Inhibitor I9" evidence="13">
    <location>
        <begin position="33"/>
        <end position="119"/>
    </location>
</feature>
<feature type="active site" description="Charge relay system" evidence="10">
    <location>
        <position position="152"/>
    </location>
</feature>
<evidence type="ECO:0000256" key="2">
    <source>
        <dbReference type="ARBA" id="ARBA00011073"/>
    </source>
</evidence>
<keyword evidence="16" id="KW-1185">Reference proteome</keyword>
<dbReference type="FunFam" id="3.30.70.80:FF:000003">
    <property type="entry name" value="Subtilisin-like protease SBT1.9"/>
    <property type="match status" value="2"/>
</dbReference>
<evidence type="ECO:0000259" key="12">
    <source>
        <dbReference type="Pfam" id="PF00082"/>
    </source>
</evidence>
<dbReference type="eggNOG" id="ENOG502QT5U">
    <property type="taxonomic scope" value="Eukaryota"/>
</dbReference>
<dbReference type="SMR" id="F6H1C2"/>
<keyword evidence="7 10" id="KW-0720">Serine protease</keyword>
<reference evidence="16" key="1">
    <citation type="journal article" date="2007" name="Nature">
        <title>The grapevine genome sequence suggests ancestral hexaploidization in major angiosperm phyla.</title>
        <authorList>
            <consortium name="The French-Italian Public Consortium for Grapevine Genome Characterization."/>
            <person name="Jaillon O."/>
            <person name="Aury J.-M."/>
            <person name="Noel B."/>
            <person name="Policriti A."/>
            <person name="Clepet C."/>
            <person name="Casagrande A."/>
            <person name="Choisne N."/>
            <person name="Aubourg S."/>
            <person name="Vitulo N."/>
            <person name="Jubin C."/>
            <person name="Vezzi A."/>
            <person name="Legeai F."/>
            <person name="Hugueney P."/>
            <person name="Dasilva C."/>
            <person name="Horner D."/>
            <person name="Mica E."/>
            <person name="Jublot D."/>
            <person name="Poulain J."/>
            <person name="Bruyere C."/>
            <person name="Billault A."/>
            <person name="Segurens B."/>
            <person name="Gouyvenoux M."/>
            <person name="Ugarte E."/>
            <person name="Cattonaro F."/>
            <person name="Anthouard V."/>
            <person name="Vico V."/>
            <person name="Del Fabbro C."/>
            <person name="Alaux M."/>
            <person name="Di Gaspero G."/>
            <person name="Dumas V."/>
            <person name="Felice N."/>
            <person name="Paillard S."/>
            <person name="Juman I."/>
            <person name="Moroldo M."/>
            <person name="Scalabrin S."/>
            <person name="Canaguier A."/>
            <person name="Le Clainche I."/>
            <person name="Malacrida G."/>
            <person name="Durand E."/>
            <person name="Pesole G."/>
            <person name="Laucou V."/>
            <person name="Chatelet P."/>
            <person name="Merdinoglu D."/>
            <person name="Delledonne M."/>
            <person name="Pezzotti M."/>
            <person name="Lecharny A."/>
            <person name="Scarpelli C."/>
            <person name="Artiguenave F."/>
            <person name="Pe M.E."/>
            <person name="Valle G."/>
            <person name="Morgante M."/>
            <person name="Caboche M."/>
            <person name="Adam-Blondon A.-F."/>
            <person name="Weissenbach J."/>
            <person name="Quetier F."/>
            <person name="Wincker P."/>
        </authorList>
    </citation>
    <scope>NUCLEOTIDE SEQUENCE [LARGE SCALE GENOMIC DNA]</scope>
    <source>
        <strain evidence="16">cv. Pinot noir / PN40024</strain>
    </source>
</reference>
<comment type="similarity">
    <text evidence="2 10">Belongs to the peptidase S8 family.</text>
</comment>
<keyword evidence="5 11" id="KW-0732">Signal</keyword>
<gene>
    <name evidence="15" type="ordered locus">VIT_18s0001g10330</name>
</gene>
<accession>F6H1C2</accession>
<evidence type="ECO:0000256" key="8">
    <source>
        <dbReference type="ARBA" id="ARBA00023180"/>
    </source>
</evidence>
<comment type="subcellular location">
    <subcellularLocation>
        <location evidence="1">Secreted</location>
    </subcellularLocation>
</comment>
<dbReference type="InParanoid" id="F6H1C2"/>
<dbReference type="FunFam" id="3.40.50.200:FF:000006">
    <property type="entry name" value="Subtilisin-like protease SBT1.5"/>
    <property type="match status" value="2"/>
</dbReference>
<feature type="active site" description="Charge relay system" evidence="9 10">
    <location>
        <position position="1006"/>
    </location>
</feature>
<dbReference type="CDD" id="cd02120">
    <property type="entry name" value="PA_subtilisin_like"/>
    <property type="match status" value="2"/>
</dbReference>
<dbReference type="InterPro" id="IPR041469">
    <property type="entry name" value="Subtilisin-like_FN3"/>
</dbReference>
<evidence type="ECO:0000256" key="7">
    <source>
        <dbReference type="ARBA" id="ARBA00022825"/>
    </source>
</evidence>
<proteinExistence type="inferred from homology"/>
<feature type="chain" id="PRO_5003340919" description="Subtilisin-like protease SBT1.9" evidence="11">
    <location>
        <begin position="30"/>
        <end position="1546"/>
    </location>
</feature>
<evidence type="ECO:0000313" key="15">
    <source>
        <dbReference type="EMBL" id="CCB45831.1"/>
    </source>
</evidence>
<keyword evidence="6 10" id="KW-0378">Hydrolase</keyword>
<dbReference type="GO" id="GO:0005576">
    <property type="term" value="C:extracellular region"/>
    <property type="evidence" value="ECO:0000318"/>
    <property type="project" value="GO_Central"/>
</dbReference>
<dbReference type="CDD" id="cd04852">
    <property type="entry name" value="Peptidases_S8_3"/>
    <property type="match status" value="2"/>
</dbReference>
<feature type="active site" description="Charge relay system" evidence="9 10">
    <location>
        <position position="1325"/>
    </location>
</feature>
<evidence type="ECO:0000256" key="5">
    <source>
        <dbReference type="ARBA" id="ARBA00022729"/>
    </source>
</evidence>
<keyword evidence="4 10" id="KW-0645">Protease</keyword>
<dbReference type="InterPro" id="IPR010259">
    <property type="entry name" value="S8pro/Inhibitor_I9"/>
</dbReference>
<evidence type="ECO:0000256" key="9">
    <source>
        <dbReference type="PIRSR" id="PIRSR615500-1"/>
    </source>
</evidence>
<dbReference type="InterPro" id="IPR015500">
    <property type="entry name" value="Peptidase_S8_subtilisin-rel"/>
</dbReference>
<dbReference type="GO" id="GO:0006508">
    <property type="term" value="P:proteolysis"/>
    <property type="evidence" value="ECO:0007669"/>
    <property type="project" value="UniProtKB-KW"/>
</dbReference>
<dbReference type="EMBL" id="FN595227">
    <property type="protein sequence ID" value="CCB45831.1"/>
    <property type="molecule type" value="Genomic_DNA"/>
</dbReference>
<dbReference type="GO" id="GO:0004252">
    <property type="term" value="F:serine-type endopeptidase activity"/>
    <property type="evidence" value="ECO:0000318"/>
    <property type="project" value="GO_Central"/>
</dbReference>
<evidence type="ECO:0000259" key="13">
    <source>
        <dbReference type="Pfam" id="PF05922"/>
    </source>
</evidence>
<name>F6H1C2_VITVI</name>
<evidence type="ECO:0000256" key="6">
    <source>
        <dbReference type="ARBA" id="ARBA00022801"/>
    </source>
</evidence>
<evidence type="ECO:0000313" key="16">
    <source>
        <dbReference type="Proteomes" id="UP000009183"/>
    </source>
</evidence>
<feature type="active site" description="Charge relay system" evidence="9 10">
    <location>
        <position position="935"/>
    </location>
</feature>
<sequence length="1546" mass="165543">MGFDNVVHRLYLIFLAWILFTLHFRSASGERSTYIIHMDKSLMPKAFATHHHWYASTVDSLMTAASTTSIAVQSTPKLIYIYDHVLHGFSAVLSKGELEKLRRSTAGFVSAYSDSTVTLDTTHTLEFLKLNQISGLWPASDFGKDVIVGVIDTGVWPESASFKDDGMTQIPARWKGTCEEGQEFNSSMCNRKMIGARYFNKGVIAANPGVNLTMNSARDTQGHGTHTSSTAAGNYVEGASYFGYAKGTARGVAPGARVAMYKVLWDEGRYASDVLAGMDQAVADGVDVISISMGFDLVPLYKDPIAIASFAAMEKGVLVSSSAGNAGPSLGTLHNGIPWVLTVAAGTIDRSFAGTLTLGNGLTIRGWTMFPASALVQDLPLVYNKTLSACNSSALLSGAPYGVVICDKVGFIYEQLDQIAASKVGAAIIISDDPELFELGGVPWPVVVISPTYAKAVIDYAKTAHKPTATMKFQQTLLDTKPAPAVASYTSRGPSRSYPGILKPDVMAPGSLVLAAWIPNSEAAIIGSLSLSSDYNMISGTSMACPHASGVAALLRGAHPEWSVAAIRSAMVTTANPYDNTFNNIRDNGLSFEIASPLAMGAGQIDPNRALDPGLIYDATPQDYVNLLCSMNFTTKQILTITRSNTYTCSNPSPDLNYPSFIALYNNKSTAFVQKFQRTVTNVGDGASSYKAIVTAPKGSKVMVSPATLAFENKYEKLSYTLTIEYKSEKDGKVSFGSLTWIEDDGKHTVRSPIVVSQVGAGPYPRQSGRRLIQPSQSKGPLAPLPSSIIQSAGTGPGGRIFLFLLIFVSSGERSTYIIHMDKSLMPRAFATHHHWYASTVDSLTTAASTRSNAVQSTPKLIYTYDHVLHGFCAVLSKDELEKLRKSTAGFVSAYSDRTVTLDTTHTLEFLKLNQISGLWPASDFGKDVIVGVIDTGVWPESASFKDDGMTQIPARWKGTCEEGQEFNSSMCNRKLIGARYFNKGVIAANPGVNLTMNSARDTQGHGTHTSSTAAGNYVEGVSYFGYAKGTARGVAPGARVAMYKALWDEGEYASDVLAGMDQAVADGVDVISISMGFDLVPLYKDPIAIASFAAMEKGVLVSSSAGNEGPSLGTLHNGIPWVLTVAAGTIDRSFAGTLTLGNGLTITGWTMFPASALVQDLPLVYNKTLSACNSSALLSGAPYAVVICDKVGLIYEQLYQIAASKVGAAIIISDDPELFELGGVPWPVVMISPKYAKAVVDYAKTAHKPTATMRFQQTLLDTKPAPAVASYTSRGPSRSYPGILKPDVMAPGSLVLAAWIPNSEAAIIGSLSLSSDYNMISGTSMACPHASGVAALLRGAHPEWSVAAIRSAMVTTANPYDNTFNYIRDNGLSFEIASPLAMGAGQIDPNRALDPGLIYDATPQDYVNLLCSMNFTTKQILTITRSNTYTCSNSSPDLNYPSFIALYNNKSTTFVQKFQRTVTNVGDKAASYKAMVTAPKGSKVMISPATLAFENKYEKLDYTLTIKYKSHKDGKVSFGSLTWVEDDGKHTVRSPIVVSQVVTPW</sequence>
<keyword evidence="3" id="KW-0964">Secreted</keyword>
<dbReference type="PANTHER" id="PTHR10795">
    <property type="entry name" value="PROPROTEIN CONVERTASE SUBTILISIN/KEXIN"/>
    <property type="match status" value="1"/>
</dbReference>
<feature type="domain" description="Subtilisin-like protease fibronectin type-III" evidence="14">
    <location>
        <begin position="1438"/>
        <end position="1539"/>
    </location>
</feature>
<evidence type="ECO:0008006" key="17">
    <source>
        <dbReference type="Google" id="ProtNLM"/>
    </source>
</evidence>
<dbReference type="Gene3D" id="3.50.30.30">
    <property type="match status" value="2"/>
</dbReference>
<evidence type="ECO:0000256" key="4">
    <source>
        <dbReference type="ARBA" id="ARBA00022670"/>
    </source>
</evidence>
<feature type="active site" description="Charge relay system" evidence="10">
    <location>
        <position position="223"/>
    </location>
</feature>
<organism evidence="15 16">
    <name type="scientific">Vitis vinifera</name>
    <name type="common">Grape</name>
    <dbReference type="NCBI Taxonomy" id="29760"/>
    <lineage>
        <taxon>Eukaryota</taxon>
        <taxon>Viridiplantae</taxon>
        <taxon>Streptophyta</taxon>
        <taxon>Embryophyta</taxon>
        <taxon>Tracheophyta</taxon>
        <taxon>Spermatophyta</taxon>
        <taxon>Magnoliopsida</taxon>
        <taxon>eudicotyledons</taxon>
        <taxon>Gunneridae</taxon>
        <taxon>Pentapetalae</taxon>
        <taxon>rosids</taxon>
        <taxon>Vitales</taxon>
        <taxon>Vitaceae</taxon>
        <taxon>Viteae</taxon>
        <taxon>Vitis</taxon>
    </lineage>
</organism>
<dbReference type="InterPro" id="IPR036852">
    <property type="entry name" value="Peptidase_S8/S53_dom_sf"/>
</dbReference>
<dbReference type="Pfam" id="PF00082">
    <property type="entry name" value="Peptidase_S8"/>
    <property type="match status" value="2"/>
</dbReference>
<dbReference type="Gene3D" id="2.60.40.2310">
    <property type="match status" value="2"/>
</dbReference>
<feature type="domain" description="Peptidase S8/S53" evidence="12">
    <location>
        <begin position="143"/>
        <end position="582"/>
    </location>
</feature>
<dbReference type="InterPro" id="IPR037045">
    <property type="entry name" value="S8pro/Inhibitor_I9_sf"/>
</dbReference>
<keyword evidence="8" id="KW-0325">Glycoprotein</keyword>
<feature type="signal peptide" evidence="11">
    <location>
        <begin position="1"/>
        <end position="29"/>
    </location>
</feature>
<dbReference type="Pfam" id="PF17766">
    <property type="entry name" value="fn3_6"/>
    <property type="match status" value="2"/>
</dbReference>
<dbReference type="PaxDb" id="29760-VIT_18s0001g10330.t01"/>
<dbReference type="MEROPS" id="S08.150"/>
<dbReference type="PROSITE" id="PS51892">
    <property type="entry name" value="SUBTILASE"/>
    <property type="match status" value="2"/>
</dbReference>
<dbReference type="InterPro" id="IPR023828">
    <property type="entry name" value="Peptidase_S8_Ser-AS"/>
</dbReference>
<protein>
    <recommendedName>
        <fullName evidence="17">Subtilisin-like protease SBT1.9</fullName>
    </recommendedName>
</protein>
<evidence type="ECO:0000256" key="1">
    <source>
        <dbReference type="ARBA" id="ARBA00004613"/>
    </source>
</evidence>
<evidence type="ECO:0000256" key="11">
    <source>
        <dbReference type="SAM" id="SignalP"/>
    </source>
</evidence>
<dbReference type="HOGENOM" id="CLU_000625_8_2_1"/>
<dbReference type="Gene3D" id="3.40.50.200">
    <property type="entry name" value="Peptidase S8/S53 domain"/>
    <property type="match status" value="2"/>
</dbReference>
<feature type="domain" description="Peptidase S8/S53" evidence="12">
    <location>
        <begin position="926"/>
        <end position="1362"/>
    </location>
</feature>
<evidence type="ECO:0000256" key="3">
    <source>
        <dbReference type="ARBA" id="ARBA00022525"/>
    </source>
</evidence>
<dbReference type="ExpressionAtlas" id="F6H1C2">
    <property type="expression patterns" value="baseline and differential"/>
</dbReference>
<evidence type="ECO:0000256" key="10">
    <source>
        <dbReference type="PROSITE-ProRule" id="PRU01240"/>
    </source>
</evidence>
<dbReference type="InterPro" id="IPR034197">
    <property type="entry name" value="Peptidases_S8_3"/>
</dbReference>
<dbReference type="InterPro" id="IPR000209">
    <property type="entry name" value="Peptidase_S8/S53_dom"/>
</dbReference>